<dbReference type="Proteomes" id="UP000236630">
    <property type="component" value="Unassembled WGS sequence"/>
</dbReference>
<dbReference type="InterPro" id="IPR001593">
    <property type="entry name" value="Ribosomal_eS1"/>
</dbReference>
<keyword evidence="3" id="KW-0687">Ribonucleoprotein</keyword>
<sequence>MDFTTDKLSSLVGKWHTLIEAYVDVQTTDNFPLRLFCIGFTKRLPNQVRRAYHAQTARLDRKRDREGNLKQIALTKSVYLQSEDPETSQV</sequence>
<accession>A0A2H5PXZ7</accession>
<dbReference type="Pfam" id="PF01015">
    <property type="entry name" value="Ribosomal_S3Ae"/>
    <property type="match status" value="1"/>
</dbReference>
<dbReference type="GO" id="GO:1990904">
    <property type="term" value="C:ribonucleoprotein complex"/>
    <property type="evidence" value="ECO:0007669"/>
    <property type="project" value="UniProtKB-KW"/>
</dbReference>
<evidence type="ECO:0000256" key="3">
    <source>
        <dbReference type="ARBA" id="ARBA00023274"/>
    </source>
</evidence>
<dbReference type="STRING" id="55188.A0A2H5PXZ7"/>
<evidence type="ECO:0000313" key="5">
    <source>
        <dbReference type="Proteomes" id="UP000236630"/>
    </source>
</evidence>
<keyword evidence="1" id="KW-0963">Cytoplasm</keyword>
<dbReference type="AlphaFoldDB" id="A0A2H5PXZ7"/>
<proteinExistence type="predicted"/>
<keyword evidence="2" id="KW-0689">Ribosomal protein</keyword>
<name>A0A2H5PXZ7_CITUN</name>
<protein>
    <submittedName>
        <fullName evidence="4">Uncharacterized protein</fullName>
    </submittedName>
</protein>
<comment type="caution">
    <text evidence="4">The sequence shown here is derived from an EMBL/GenBank/DDBJ whole genome shotgun (WGS) entry which is preliminary data.</text>
</comment>
<dbReference type="GO" id="GO:0005840">
    <property type="term" value="C:ribosome"/>
    <property type="evidence" value="ECO:0007669"/>
    <property type="project" value="UniProtKB-KW"/>
</dbReference>
<dbReference type="GO" id="GO:0003735">
    <property type="term" value="F:structural constituent of ribosome"/>
    <property type="evidence" value="ECO:0007669"/>
    <property type="project" value="InterPro"/>
</dbReference>
<evidence type="ECO:0000256" key="1">
    <source>
        <dbReference type="ARBA" id="ARBA00022490"/>
    </source>
</evidence>
<dbReference type="EMBL" id="BDQV01000157">
    <property type="protein sequence ID" value="GAY57234.1"/>
    <property type="molecule type" value="Genomic_DNA"/>
</dbReference>
<organism evidence="4 5">
    <name type="scientific">Citrus unshiu</name>
    <name type="common">Satsuma mandarin</name>
    <name type="synonym">Citrus nobilis var. unshiu</name>
    <dbReference type="NCBI Taxonomy" id="55188"/>
    <lineage>
        <taxon>Eukaryota</taxon>
        <taxon>Viridiplantae</taxon>
        <taxon>Streptophyta</taxon>
        <taxon>Embryophyta</taxon>
        <taxon>Tracheophyta</taxon>
        <taxon>Spermatophyta</taxon>
        <taxon>Magnoliopsida</taxon>
        <taxon>eudicotyledons</taxon>
        <taxon>Gunneridae</taxon>
        <taxon>Pentapetalae</taxon>
        <taxon>rosids</taxon>
        <taxon>malvids</taxon>
        <taxon>Sapindales</taxon>
        <taxon>Rutaceae</taxon>
        <taxon>Aurantioideae</taxon>
        <taxon>Citrus</taxon>
    </lineage>
</organism>
<dbReference type="PANTHER" id="PTHR11830">
    <property type="entry name" value="40S RIBOSOMAL PROTEIN S3A"/>
    <property type="match status" value="1"/>
</dbReference>
<keyword evidence="5" id="KW-1185">Reference proteome</keyword>
<evidence type="ECO:0000256" key="2">
    <source>
        <dbReference type="ARBA" id="ARBA00022980"/>
    </source>
</evidence>
<evidence type="ECO:0000313" key="4">
    <source>
        <dbReference type="EMBL" id="GAY57234.1"/>
    </source>
</evidence>
<reference evidence="4 5" key="1">
    <citation type="journal article" date="2017" name="Front. Genet.">
        <title>Draft sequencing of the heterozygous diploid genome of Satsuma (Citrus unshiu Marc.) using a hybrid assembly approach.</title>
        <authorList>
            <person name="Shimizu T."/>
            <person name="Tanizawa Y."/>
            <person name="Mochizuki T."/>
            <person name="Nagasaki H."/>
            <person name="Yoshioka T."/>
            <person name="Toyoda A."/>
            <person name="Fujiyama A."/>
            <person name="Kaminuma E."/>
            <person name="Nakamura Y."/>
        </authorList>
    </citation>
    <scope>NUCLEOTIDE SEQUENCE [LARGE SCALE GENOMIC DNA]</scope>
    <source>
        <strain evidence="5">cv. Miyagawa wase</strain>
    </source>
</reference>
<gene>
    <name evidence="4" type="ORF">CUMW_177870</name>
</gene>
<dbReference type="GO" id="GO:0006412">
    <property type="term" value="P:translation"/>
    <property type="evidence" value="ECO:0007669"/>
    <property type="project" value="InterPro"/>
</dbReference>